<evidence type="ECO:0000313" key="3">
    <source>
        <dbReference type="Proteomes" id="UP000251879"/>
    </source>
</evidence>
<keyword evidence="1" id="KW-0472">Membrane</keyword>
<name>A0AAX2I847_YERPE</name>
<protein>
    <submittedName>
        <fullName evidence="2">Uncharacterized protein</fullName>
    </submittedName>
</protein>
<accession>A0AAX2I847</accession>
<keyword evidence="1" id="KW-1133">Transmembrane helix</keyword>
<keyword evidence="1" id="KW-0812">Transmembrane</keyword>
<dbReference type="EMBL" id="UAVH01000011">
    <property type="protein sequence ID" value="SQA49456.1"/>
    <property type="molecule type" value="Genomic_DNA"/>
</dbReference>
<evidence type="ECO:0000313" key="2">
    <source>
        <dbReference type="EMBL" id="SQA49456.1"/>
    </source>
</evidence>
<feature type="transmembrane region" description="Helical" evidence="1">
    <location>
        <begin position="12"/>
        <end position="29"/>
    </location>
</feature>
<reference evidence="2 3" key="1">
    <citation type="submission" date="2018-06" db="EMBL/GenBank/DDBJ databases">
        <authorList>
            <consortium name="Pathogen Informatics"/>
            <person name="Doyle S."/>
        </authorList>
    </citation>
    <scope>NUCLEOTIDE SEQUENCE [LARGE SCALE GENOMIC DNA]</scope>
    <source>
        <strain evidence="2 3">NCTC5923</strain>
    </source>
</reference>
<sequence>MIFSAVIKGQNLSSTSLGFVLVALPMVFLRRMCL</sequence>
<dbReference type="AlphaFoldDB" id="A0AAX2I847"/>
<comment type="caution">
    <text evidence="2">The sequence shown here is derived from an EMBL/GenBank/DDBJ whole genome shotgun (WGS) entry which is preliminary data.</text>
</comment>
<dbReference type="Proteomes" id="UP000251879">
    <property type="component" value="Unassembled WGS sequence"/>
</dbReference>
<organism evidence="2 3">
    <name type="scientific">Yersinia pestis</name>
    <dbReference type="NCBI Taxonomy" id="632"/>
    <lineage>
        <taxon>Bacteria</taxon>
        <taxon>Pseudomonadati</taxon>
        <taxon>Pseudomonadota</taxon>
        <taxon>Gammaproteobacteria</taxon>
        <taxon>Enterobacterales</taxon>
        <taxon>Yersiniaceae</taxon>
        <taxon>Yersinia</taxon>
    </lineage>
</organism>
<gene>
    <name evidence="2" type="ORF">NCTC5923_04374</name>
</gene>
<proteinExistence type="predicted"/>
<evidence type="ECO:0000256" key="1">
    <source>
        <dbReference type="SAM" id="Phobius"/>
    </source>
</evidence>